<dbReference type="GeneID" id="25260365"/>
<evidence type="ECO:0000256" key="2">
    <source>
        <dbReference type="ARBA" id="ARBA00022490"/>
    </source>
</evidence>
<dbReference type="OrthoDB" id="268428at2759"/>
<evidence type="ECO:0000313" key="5">
    <source>
        <dbReference type="Proteomes" id="UP000029725"/>
    </source>
</evidence>
<dbReference type="EMBL" id="JMKJ01000532">
    <property type="protein sequence ID" value="KGG50752.1"/>
    <property type="molecule type" value="Genomic_DNA"/>
</dbReference>
<dbReference type="PANTHER" id="PTHR32194">
    <property type="entry name" value="METALLOPROTEASE TLDD"/>
    <property type="match status" value="1"/>
</dbReference>
<dbReference type="GO" id="GO:0051603">
    <property type="term" value="P:proteolysis involved in protein catabolic process"/>
    <property type="evidence" value="ECO:0007669"/>
    <property type="project" value="InterPro"/>
</dbReference>
<name>A0A098VNV1_9MICR</name>
<dbReference type="HOGENOM" id="CLU_035750_12_1_1"/>
<comment type="subcellular location">
    <subcellularLocation>
        <location evidence="1">Nucleus</location>
    </subcellularLocation>
</comment>
<organism evidence="4 5">
    <name type="scientific">Mitosporidium daphniae</name>
    <dbReference type="NCBI Taxonomy" id="1485682"/>
    <lineage>
        <taxon>Eukaryota</taxon>
        <taxon>Fungi</taxon>
        <taxon>Fungi incertae sedis</taxon>
        <taxon>Microsporidia</taxon>
        <taxon>Mitosporidium</taxon>
    </lineage>
</organism>
<dbReference type="InterPro" id="IPR023333">
    <property type="entry name" value="Proteasome_suB-type"/>
</dbReference>
<proteinExistence type="predicted"/>
<protein>
    <submittedName>
        <fullName evidence="4">Beta type subunit of proteasome</fullName>
    </submittedName>
</protein>
<dbReference type="SUPFAM" id="SSF56235">
    <property type="entry name" value="N-terminal nucleophile aminohydrolases (Ntn hydrolases)"/>
    <property type="match status" value="1"/>
</dbReference>
<keyword evidence="2" id="KW-0963">Cytoplasm</keyword>
<dbReference type="VEuPathDB" id="MicrosporidiaDB:DI09_57p70"/>
<accession>A0A098VNV1</accession>
<comment type="caution">
    <text evidence="4">The sequence shown here is derived from an EMBL/GenBank/DDBJ whole genome shotgun (WGS) entry which is preliminary data.</text>
</comment>
<dbReference type="GO" id="GO:0005634">
    <property type="term" value="C:nucleus"/>
    <property type="evidence" value="ECO:0007669"/>
    <property type="project" value="UniProtKB-SubCell"/>
</dbReference>
<dbReference type="InterPro" id="IPR001353">
    <property type="entry name" value="Proteasome_sua/b"/>
</dbReference>
<dbReference type="RefSeq" id="XP_013237194.1">
    <property type="nucleotide sequence ID" value="XM_013381740.1"/>
</dbReference>
<gene>
    <name evidence="4" type="ORF">DI09_57p70</name>
</gene>
<evidence type="ECO:0000256" key="3">
    <source>
        <dbReference type="ARBA" id="ARBA00022942"/>
    </source>
</evidence>
<evidence type="ECO:0000256" key="1">
    <source>
        <dbReference type="ARBA" id="ARBA00004123"/>
    </source>
</evidence>
<dbReference type="Gene3D" id="3.60.20.10">
    <property type="entry name" value="Glutamine Phosphoribosylpyrophosphate, subunit 1, domain 1"/>
    <property type="match status" value="1"/>
</dbReference>
<reference evidence="4 5" key="1">
    <citation type="submission" date="2014-04" db="EMBL/GenBank/DDBJ databases">
        <title>A new species of microsporidia sheds light on the evolution of extreme parasitism.</title>
        <authorList>
            <person name="Haag K.L."/>
            <person name="James T.Y."/>
            <person name="Larsson R."/>
            <person name="Schaer T.M."/>
            <person name="Refardt D."/>
            <person name="Pombert J.-F."/>
            <person name="Ebert D."/>
        </authorList>
    </citation>
    <scope>NUCLEOTIDE SEQUENCE [LARGE SCALE GENOMIC DNA]</scope>
    <source>
        <strain evidence="4 5">UGP3</strain>
        <tissue evidence="4">Spores</tissue>
    </source>
</reference>
<dbReference type="InterPro" id="IPR029055">
    <property type="entry name" value="Ntn_hydrolases_N"/>
</dbReference>
<dbReference type="Proteomes" id="UP000029725">
    <property type="component" value="Unassembled WGS sequence"/>
</dbReference>
<keyword evidence="5" id="KW-1185">Reference proteome</keyword>
<dbReference type="AlphaFoldDB" id="A0A098VNV1"/>
<dbReference type="GO" id="GO:0005737">
    <property type="term" value="C:cytoplasm"/>
    <property type="evidence" value="ECO:0007669"/>
    <property type="project" value="TreeGrafter"/>
</dbReference>
<evidence type="ECO:0000313" key="4">
    <source>
        <dbReference type="EMBL" id="KGG50752.1"/>
    </source>
</evidence>
<dbReference type="GO" id="GO:0005839">
    <property type="term" value="C:proteasome core complex"/>
    <property type="evidence" value="ECO:0007669"/>
    <property type="project" value="InterPro"/>
</dbReference>
<dbReference type="Pfam" id="PF00227">
    <property type="entry name" value="Proteasome"/>
    <property type="match status" value="1"/>
</dbReference>
<dbReference type="PANTHER" id="PTHR32194:SF2">
    <property type="entry name" value="PROTEASOME SUBUNIT BETA TYPE-1"/>
    <property type="match status" value="1"/>
</dbReference>
<keyword evidence="3 4" id="KW-0647">Proteasome</keyword>
<sequence length="237" mass="26083">MEFLLGIRGRDFVLLASDLLSIRSIMVLSSEKSKFTPLSPTLLLSCVGESGEADRLKERLVAESNLAALRMGGRHWNPSEAAHISRTMISKSLRTRSPYGVNLLIAGINLDANGDKSNCGDLFWLDHLGSLQALPFAVHGYGAYFCLGLLDAQYSPDLTPSDAIRLVANIVHELQTRFIVQMPKLELRLVNASGTHLVCIEDWRVAPSSFTWNISGLLPRSDVQLQPPSVPLMEVDE</sequence>